<organism evidence="7 8">
    <name type="scientific">Pseudonocardia parietis</name>
    <dbReference type="NCBI Taxonomy" id="570936"/>
    <lineage>
        <taxon>Bacteria</taxon>
        <taxon>Bacillati</taxon>
        <taxon>Actinomycetota</taxon>
        <taxon>Actinomycetes</taxon>
        <taxon>Pseudonocardiales</taxon>
        <taxon>Pseudonocardiaceae</taxon>
        <taxon>Pseudonocardia</taxon>
    </lineage>
</organism>
<proteinExistence type="inferred from homology"/>
<evidence type="ECO:0000256" key="3">
    <source>
        <dbReference type="ARBA" id="ARBA00022630"/>
    </source>
</evidence>
<dbReference type="SUPFAM" id="SSF51905">
    <property type="entry name" value="FAD/NAD(P)-binding domain"/>
    <property type="match status" value="2"/>
</dbReference>
<evidence type="ECO:0000313" key="8">
    <source>
        <dbReference type="Proteomes" id="UP001519295"/>
    </source>
</evidence>
<keyword evidence="5" id="KW-0521">NADP</keyword>
<dbReference type="Gene3D" id="3.50.50.60">
    <property type="entry name" value="FAD/NAD(P)-binding domain"/>
    <property type="match status" value="1"/>
</dbReference>
<comment type="caution">
    <text evidence="7">The sequence shown here is derived from an EMBL/GenBank/DDBJ whole genome shotgun (WGS) entry which is preliminary data.</text>
</comment>
<dbReference type="PANTHER" id="PTHR23023">
    <property type="entry name" value="DIMETHYLANILINE MONOOXYGENASE"/>
    <property type="match status" value="1"/>
</dbReference>
<dbReference type="EMBL" id="JAGINU010000001">
    <property type="protein sequence ID" value="MBP2369018.1"/>
    <property type="molecule type" value="Genomic_DNA"/>
</dbReference>
<gene>
    <name evidence="7" type="ORF">JOF36_004714</name>
</gene>
<dbReference type="InterPro" id="IPR036188">
    <property type="entry name" value="FAD/NAD-bd_sf"/>
</dbReference>
<dbReference type="InterPro" id="IPR000960">
    <property type="entry name" value="Flavin_mOase"/>
</dbReference>
<dbReference type="PIRSF" id="PIRSF000332">
    <property type="entry name" value="FMO"/>
    <property type="match status" value="1"/>
</dbReference>
<keyword evidence="3" id="KW-0285">Flavoprotein</keyword>
<dbReference type="PRINTS" id="PR00370">
    <property type="entry name" value="FMOXYGENASE"/>
</dbReference>
<evidence type="ECO:0000256" key="2">
    <source>
        <dbReference type="ARBA" id="ARBA00010139"/>
    </source>
</evidence>
<keyword evidence="6" id="KW-0560">Oxidoreductase</keyword>
<dbReference type="InterPro" id="IPR020946">
    <property type="entry name" value="Flavin_mOase-like"/>
</dbReference>
<evidence type="ECO:0000256" key="1">
    <source>
        <dbReference type="ARBA" id="ARBA00009183"/>
    </source>
</evidence>
<name>A0ABS4VYR3_9PSEU</name>
<protein>
    <submittedName>
        <fullName evidence="7">Cation diffusion facilitator CzcD-associated flavoprotein CzcO</fullName>
    </submittedName>
</protein>
<accession>A0ABS4VYR3</accession>
<keyword evidence="8" id="KW-1185">Reference proteome</keyword>
<comment type="similarity">
    <text evidence="1">Belongs to the FMO family.</text>
</comment>
<reference evidence="7 8" key="1">
    <citation type="submission" date="2021-03" db="EMBL/GenBank/DDBJ databases">
        <title>Sequencing the genomes of 1000 actinobacteria strains.</title>
        <authorList>
            <person name="Klenk H.-P."/>
        </authorList>
    </citation>
    <scope>NUCLEOTIDE SEQUENCE [LARGE SCALE GENOMIC DNA]</scope>
    <source>
        <strain evidence="7 8">DSM 45256</strain>
    </source>
</reference>
<dbReference type="Pfam" id="PF00743">
    <property type="entry name" value="FMO-like"/>
    <property type="match status" value="1"/>
</dbReference>
<evidence type="ECO:0000256" key="4">
    <source>
        <dbReference type="ARBA" id="ARBA00022827"/>
    </source>
</evidence>
<sequence length="418" mass="46079">MGAGASGVTVAKSLAQQGVDFDWFEKGSALGGLWRYDNDSGTSSAYRSLQIDTSSRSLAYPDFPVPGGWPAYLRARQVLEYLERYAAEFDVAGRVRTSTEVTGVEQVGDRWTVATDRGSGEYDAVVVANGHLSVPRRPSFPGTFDGQELHSHEYRTPEPFSGKSVVVVGMGNSGCDIAVDLARVAGQVHLSTRRSAWILPKYLFGVPTDRWSGFFMRTLKLPTPLARNLVKLLARVAVGPQERFGVPRPQHPIHREHATIGQELLQYVAYDWIRMRPDIAALDGDRVRFTDGTTVDSDVVIYATGYDASFPFLPEDLVTGAEGGGRLYRRMLHPDAPGLYFAGLVQPVGPTIPLVEIQGRWIARALTGEVALPGKGAMAEEISTHRRWVEKSFVGSRRYRLEVDFRDYAGQLQQDMAA</sequence>
<evidence type="ECO:0000256" key="5">
    <source>
        <dbReference type="ARBA" id="ARBA00022857"/>
    </source>
</evidence>
<dbReference type="InterPro" id="IPR050346">
    <property type="entry name" value="FMO-like"/>
</dbReference>
<evidence type="ECO:0000313" key="7">
    <source>
        <dbReference type="EMBL" id="MBP2369018.1"/>
    </source>
</evidence>
<dbReference type="Proteomes" id="UP001519295">
    <property type="component" value="Unassembled WGS sequence"/>
</dbReference>
<keyword evidence="4" id="KW-0274">FAD</keyword>
<comment type="similarity">
    <text evidence="2">Belongs to the FAD-binding monooxygenase family.</text>
</comment>
<evidence type="ECO:0000256" key="6">
    <source>
        <dbReference type="ARBA" id="ARBA00023002"/>
    </source>
</evidence>